<evidence type="ECO:0000256" key="1">
    <source>
        <dbReference type="SAM" id="MobiDB-lite"/>
    </source>
</evidence>
<dbReference type="AlphaFoldDB" id="A0A072UVV7"/>
<dbReference type="Proteomes" id="UP000265566">
    <property type="component" value="Chromosome 3"/>
</dbReference>
<evidence type="ECO:0000313" key="4">
    <source>
        <dbReference type="EnsemblPlants" id="KEH33546"/>
    </source>
</evidence>
<keyword evidence="5" id="KW-1185">Reference proteome</keyword>
<reference evidence="3" key="5">
    <citation type="journal article" date="2018" name="Nat. Plants">
        <title>Whole-genome landscape of Medicago truncatula symbiotic genes.</title>
        <authorList>
            <person name="Pecrix Y."/>
            <person name="Gamas P."/>
            <person name="Carrere S."/>
        </authorList>
    </citation>
    <scope>NUCLEOTIDE SEQUENCE</scope>
    <source>
        <tissue evidence="3">Leaves</tissue>
    </source>
</reference>
<gene>
    <name evidence="2" type="ordered locus">MTR_3g045760</name>
    <name evidence="3" type="ORF">MtrunA17_Chr3g0093961</name>
</gene>
<reference evidence="2 5" key="2">
    <citation type="journal article" date="2014" name="BMC Genomics">
        <title>An improved genome release (version Mt4.0) for the model legume Medicago truncatula.</title>
        <authorList>
            <person name="Tang H."/>
            <person name="Krishnakumar V."/>
            <person name="Bidwell S."/>
            <person name="Rosen B."/>
            <person name="Chan A."/>
            <person name="Zhou S."/>
            <person name="Gentzbittel L."/>
            <person name="Childs K.L."/>
            <person name="Yandell M."/>
            <person name="Gundlach H."/>
            <person name="Mayer K.F."/>
            <person name="Schwartz D.C."/>
            <person name="Town C.D."/>
        </authorList>
    </citation>
    <scope>GENOME REANNOTATION</scope>
    <source>
        <strain evidence="2">A17</strain>
        <strain evidence="4 5">cv. Jemalong A17</strain>
    </source>
</reference>
<accession>A0A072UVV7</accession>
<evidence type="ECO:0000313" key="6">
    <source>
        <dbReference type="Proteomes" id="UP000265566"/>
    </source>
</evidence>
<evidence type="ECO:0000313" key="5">
    <source>
        <dbReference type="Proteomes" id="UP000002051"/>
    </source>
</evidence>
<reference evidence="4" key="3">
    <citation type="submission" date="2015-04" db="UniProtKB">
        <authorList>
            <consortium name="EnsemblPlants"/>
        </authorList>
    </citation>
    <scope>IDENTIFICATION</scope>
    <source>
        <strain evidence="4">cv. Jemalong A17</strain>
    </source>
</reference>
<name>A0A072UVV7_MEDTR</name>
<dbReference type="HOGENOM" id="CLU_2336805_0_0_1"/>
<organism evidence="2 5">
    <name type="scientific">Medicago truncatula</name>
    <name type="common">Barrel medic</name>
    <name type="synonym">Medicago tribuloides</name>
    <dbReference type="NCBI Taxonomy" id="3880"/>
    <lineage>
        <taxon>Eukaryota</taxon>
        <taxon>Viridiplantae</taxon>
        <taxon>Streptophyta</taxon>
        <taxon>Embryophyta</taxon>
        <taxon>Tracheophyta</taxon>
        <taxon>Spermatophyta</taxon>
        <taxon>Magnoliopsida</taxon>
        <taxon>eudicotyledons</taxon>
        <taxon>Gunneridae</taxon>
        <taxon>Pentapetalae</taxon>
        <taxon>rosids</taxon>
        <taxon>fabids</taxon>
        <taxon>Fabales</taxon>
        <taxon>Fabaceae</taxon>
        <taxon>Papilionoideae</taxon>
        <taxon>50 kb inversion clade</taxon>
        <taxon>NPAAA clade</taxon>
        <taxon>Hologalegina</taxon>
        <taxon>IRL clade</taxon>
        <taxon>Trifolieae</taxon>
        <taxon>Medicago</taxon>
    </lineage>
</organism>
<feature type="region of interest" description="Disordered" evidence="1">
    <location>
        <begin position="75"/>
        <end position="98"/>
    </location>
</feature>
<evidence type="ECO:0000313" key="2">
    <source>
        <dbReference type="EMBL" id="KEH33546.1"/>
    </source>
</evidence>
<reference evidence="2 5" key="1">
    <citation type="journal article" date="2011" name="Nature">
        <title>The Medicago genome provides insight into the evolution of rhizobial symbioses.</title>
        <authorList>
            <person name="Young N.D."/>
            <person name="Debelle F."/>
            <person name="Oldroyd G.E."/>
            <person name="Geurts R."/>
            <person name="Cannon S.B."/>
            <person name="Udvardi M.K."/>
            <person name="Benedito V.A."/>
            <person name="Mayer K.F."/>
            <person name="Gouzy J."/>
            <person name="Schoof H."/>
            <person name="Van de Peer Y."/>
            <person name="Proost S."/>
            <person name="Cook D.R."/>
            <person name="Meyers B.C."/>
            <person name="Spannagl M."/>
            <person name="Cheung F."/>
            <person name="De Mita S."/>
            <person name="Krishnakumar V."/>
            <person name="Gundlach H."/>
            <person name="Zhou S."/>
            <person name="Mudge J."/>
            <person name="Bharti A.K."/>
            <person name="Murray J.D."/>
            <person name="Naoumkina M.A."/>
            <person name="Rosen B."/>
            <person name="Silverstein K.A."/>
            <person name="Tang H."/>
            <person name="Rombauts S."/>
            <person name="Zhao P.X."/>
            <person name="Zhou P."/>
            <person name="Barbe V."/>
            <person name="Bardou P."/>
            <person name="Bechner M."/>
            <person name="Bellec A."/>
            <person name="Berger A."/>
            <person name="Berges H."/>
            <person name="Bidwell S."/>
            <person name="Bisseling T."/>
            <person name="Choisne N."/>
            <person name="Couloux A."/>
            <person name="Denny R."/>
            <person name="Deshpande S."/>
            <person name="Dai X."/>
            <person name="Doyle J.J."/>
            <person name="Dudez A.M."/>
            <person name="Farmer A.D."/>
            <person name="Fouteau S."/>
            <person name="Franken C."/>
            <person name="Gibelin C."/>
            <person name="Gish J."/>
            <person name="Goldstein S."/>
            <person name="Gonzalez A.J."/>
            <person name="Green P.J."/>
            <person name="Hallab A."/>
            <person name="Hartog M."/>
            <person name="Hua A."/>
            <person name="Humphray S.J."/>
            <person name="Jeong D.H."/>
            <person name="Jing Y."/>
            <person name="Jocker A."/>
            <person name="Kenton S.M."/>
            <person name="Kim D.J."/>
            <person name="Klee K."/>
            <person name="Lai H."/>
            <person name="Lang C."/>
            <person name="Lin S."/>
            <person name="Macmil S.L."/>
            <person name="Magdelenat G."/>
            <person name="Matthews L."/>
            <person name="McCorrison J."/>
            <person name="Monaghan E.L."/>
            <person name="Mun J.H."/>
            <person name="Najar F.Z."/>
            <person name="Nicholson C."/>
            <person name="Noirot C."/>
            <person name="O'Bleness M."/>
            <person name="Paule C.R."/>
            <person name="Poulain J."/>
            <person name="Prion F."/>
            <person name="Qin B."/>
            <person name="Qu C."/>
            <person name="Retzel E.F."/>
            <person name="Riddle C."/>
            <person name="Sallet E."/>
            <person name="Samain S."/>
            <person name="Samson N."/>
            <person name="Sanders I."/>
            <person name="Saurat O."/>
            <person name="Scarpelli C."/>
            <person name="Schiex T."/>
            <person name="Segurens B."/>
            <person name="Severin A.J."/>
            <person name="Sherrier D.J."/>
            <person name="Shi R."/>
            <person name="Sims S."/>
            <person name="Singer S.R."/>
            <person name="Sinharoy S."/>
            <person name="Sterck L."/>
            <person name="Viollet A."/>
            <person name="Wang B.B."/>
            <person name="Wang K."/>
            <person name="Wang M."/>
            <person name="Wang X."/>
            <person name="Warfsmann J."/>
            <person name="Weissenbach J."/>
            <person name="White D.D."/>
            <person name="White J.D."/>
            <person name="Wiley G.B."/>
            <person name="Wincker P."/>
            <person name="Xing Y."/>
            <person name="Yang L."/>
            <person name="Yao Z."/>
            <person name="Ying F."/>
            <person name="Zhai J."/>
            <person name="Zhou L."/>
            <person name="Zuber A."/>
            <person name="Denarie J."/>
            <person name="Dixon R.A."/>
            <person name="May G.D."/>
            <person name="Schwartz D.C."/>
            <person name="Rogers J."/>
            <person name="Quetier F."/>
            <person name="Town C.D."/>
            <person name="Roe B.A."/>
        </authorList>
    </citation>
    <scope>NUCLEOTIDE SEQUENCE [LARGE SCALE GENOMIC DNA]</scope>
    <source>
        <strain evidence="2">A17</strain>
        <strain evidence="4 5">cv. Jemalong A17</strain>
    </source>
</reference>
<dbReference type="EMBL" id="CM001219">
    <property type="protein sequence ID" value="KEH33546.1"/>
    <property type="molecule type" value="Genomic_DNA"/>
</dbReference>
<protein>
    <submittedName>
        <fullName evidence="2 4">Uncharacterized protein</fullName>
    </submittedName>
</protein>
<evidence type="ECO:0000313" key="3">
    <source>
        <dbReference type="EMBL" id="RHN66679.1"/>
    </source>
</evidence>
<dbReference type="EMBL" id="PSQE01000003">
    <property type="protein sequence ID" value="RHN66679.1"/>
    <property type="molecule type" value="Genomic_DNA"/>
</dbReference>
<proteinExistence type="predicted"/>
<dbReference type="Gramene" id="rna14722">
    <property type="protein sequence ID" value="RHN66679.1"/>
    <property type="gene ID" value="gene14722"/>
</dbReference>
<reference evidence="6" key="4">
    <citation type="journal article" date="2018" name="Nat. Plants">
        <title>Whole-genome landscape of Medicago truncatula symbiotic genes.</title>
        <authorList>
            <person name="Pecrix Y."/>
            <person name="Staton S.E."/>
            <person name="Sallet E."/>
            <person name="Lelandais-Briere C."/>
            <person name="Moreau S."/>
            <person name="Carrere S."/>
            <person name="Blein T."/>
            <person name="Jardinaud M.F."/>
            <person name="Latrasse D."/>
            <person name="Zouine M."/>
            <person name="Zahm M."/>
            <person name="Kreplak J."/>
            <person name="Mayjonade B."/>
            <person name="Satge C."/>
            <person name="Perez M."/>
            <person name="Cauet S."/>
            <person name="Marande W."/>
            <person name="Chantry-Darmon C."/>
            <person name="Lopez-Roques C."/>
            <person name="Bouchez O."/>
            <person name="Berard A."/>
            <person name="Debelle F."/>
            <person name="Munos S."/>
            <person name="Bendahmane A."/>
            <person name="Berges H."/>
            <person name="Niebel A."/>
            <person name="Buitink J."/>
            <person name="Frugier F."/>
            <person name="Benhamed M."/>
            <person name="Crespi M."/>
            <person name="Gouzy J."/>
            <person name="Gamas P."/>
        </authorList>
    </citation>
    <scope>NUCLEOTIDE SEQUENCE [LARGE SCALE GENOMIC DNA]</scope>
    <source>
        <strain evidence="6">cv. Jemalong A17</strain>
    </source>
</reference>
<dbReference type="Proteomes" id="UP000002051">
    <property type="component" value="Chromosome 3"/>
</dbReference>
<dbReference type="EnsemblPlants" id="KEH33546">
    <property type="protein sequence ID" value="KEH33546"/>
    <property type="gene ID" value="MTR_3g045760"/>
</dbReference>
<sequence>MEKREGGPNLPTLPSLAWLHGANSGTGSGTATFTSSIVGKGATTDRGSLGGESHRSMIAKIIQIKDSAIVNPAMKMNGLTRTPHGKLRLTGSPEMKVD</sequence>